<keyword evidence="4" id="KW-1185">Reference proteome</keyword>
<comment type="caution">
    <text evidence="3">The sequence shown here is derived from an EMBL/GenBank/DDBJ whole genome shotgun (WGS) entry which is preliminary data.</text>
</comment>
<dbReference type="SUPFAM" id="SSF54427">
    <property type="entry name" value="NTF2-like"/>
    <property type="match status" value="1"/>
</dbReference>
<proteinExistence type="predicted"/>
<feature type="signal peptide" evidence="1">
    <location>
        <begin position="1"/>
        <end position="25"/>
    </location>
</feature>
<dbReference type="EMBL" id="BAABBM010000001">
    <property type="protein sequence ID" value="GAA3896243.1"/>
    <property type="molecule type" value="Genomic_DNA"/>
</dbReference>
<organism evidence="3 4">
    <name type="scientific">Sphingomonas limnosediminicola</name>
    <dbReference type="NCBI Taxonomy" id="940133"/>
    <lineage>
        <taxon>Bacteria</taxon>
        <taxon>Pseudomonadati</taxon>
        <taxon>Pseudomonadota</taxon>
        <taxon>Alphaproteobacteria</taxon>
        <taxon>Sphingomonadales</taxon>
        <taxon>Sphingomonadaceae</taxon>
        <taxon>Sphingomonas</taxon>
    </lineage>
</organism>
<dbReference type="Gene3D" id="3.10.450.50">
    <property type="match status" value="1"/>
</dbReference>
<dbReference type="InterPro" id="IPR027843">
    <property type="entry name" value="DUF4440"/>
</dbReference>
<name>A0ABP7LB61_9SPHN</name>
<dbReference type="Proteomes" id="UP001500827">
    <property type="component" value="Unassembled WGS sequence"/>
</dbReference>
<reference evidence="4" key="1">
    <citation type="journal article" date="2019" name="Int. J. Syst. Evol. Microbiol.">
        <title>The Global Catalogue of Microorganisms (GCM) 10K type strain sequencing project: providing services to taxonomists for standard genome sequencing and annotation.</title>
        <authorList>
            <consortium name="The Broad Institute Genomics Platform"/>
            <consortium name="The Broad Institute Genome Sequencing Center for Infectious Disease"/>
            <person name="Wu L."/>
            <person name="Ma J."/>
        </authorList>
    </citation>
    <scope>NUCLEOTIDE SEQUENCE [LARGE SCALE GENOMIC DNA]</scope>
    <source>
        <strain evidence="4">JCM 17543</strain>
    </source>
</reference>
<evidence type="ECO:0000313" key="4">
    <source>
        <dbReference type="Proteomes" id="UP001500827"/>
    </source>
</evidence>
<evidence type="ECO:0000256" key="1">
    <source>
        <dbReference type="SAM" id="SignalP"/>
    </source>
</evidence>
<dbReference type="RefSeq" id="WP_344698962.1">
    <property type="nucleotide sequence ID" value="NZ_BAABBM010000001.1"/>
</dbReference>
<dbReference type="InterPro" id="IPR032710">
    <property type="entry name" value="NTF2-like_dom_sf"/>
</dbReference>
<feature type="chain" id="PRO_5046139412" description="DUF4440 domain-containing protein" evidence="1">
    <location>
        <begin position="26"/>
        <end position="166"/>
    </location>
</feature>
<protein>
    <recommendedName>
        <fullName evidence="2">DUF4440 domain-containing protein</fullName>
    </recommendedName>
</protein>
<keyword evidence="1" id="KW-0732">Signal</keyword>
<dbReference type="Pfam" id="PF14534">
    <property type="entry name" value="DUF4440"/>
    <property type="match status" value="1"/>
</dbReference>
<evidence type="ECO:0000313" key="3">
    <source>
        <dbReference type="EMBL" id="GAA3896243.1"/>
    </source>
</evidence>
<accession>A0ABP7LB61</accession>
<evidence type="ECO:0000259" key="2">
    <source>
        <dbReference type="Pfam" id="PF14534"/>
    </source>
</evidence>
<feature type="domain" description="DUF4440" evidence="2">
    <location>
        <begin position="40"/>
        <end position="151"/>
    </location>
</feature>
<sequence length="166" mass="18351">MNVLRCHRFAWAASATIIFSQPSLAAIPAPADQTVDERAVLAADAQQRLAVASKDIIAIGRISDPHLRVNAPNNRILTREDLMRMVASGEIRNEVFERTPEDVVITGDVGVVMGHEVVVPAAASEQARMYGRKTLNRRYTNVYIRTGEGWRHLARHANIMVSVPSQ</sequence>
<gene>
    <name evidence="3" type="ORF">GCM10022276_14050</name>
</gene>